<dbReference type="Proteomes" id="UP000235728">
    <property type="component" value="Unassembled WGS sequence"/>
</dbReference>
<dbReference type="EMBL" id="MRVG01000020">
    <property type="protein sequence ID" value="PMB63493.1"/>
    <property type="molecule type" value="Genomic_DNA"/>
</dbReference>
<dbReference type="AlphaFoldDB" id="A0A2N6N889"/>
<proteinExistence type="predicted"/>
<organism evidence="1 2">
    <name type="scientific">Beauveria bassiana</name>
    <name type="common">White muscardine disease fungus</name>
    <name type="synonym">Tritirachium shiotae</name>
    <dbReference type="NCBI Taxonomy" id="176275"/>
    <lineage>
        <taxon>Eukaryota</taxon>
        <taxon>Fungi</taxon>
        <taxon>Dikarya</taxon>
        <taxon>Ascomycota</taxon>
        <taxon>Pezizomycotina</taxon>
        <taxon>Sordariomycetes</taxon>
        <taxon>Hypocreomycetidae</taxon>
        <taxon>Hypocreales</taxon>
        <taxon>Cordycipitaceae</taxon>
        <taxon>Beauveria</taxon>
    </lineage>
</organism>
<evidence type="ECO:0000313" key="1">
    <source>
        <dbReference type="EMBL" id="PMB63493.1"/>
    </source>
</evidence>
<reference evidence="1 2" key="1">
    <citation type="journal article" date="2016" name="Appl. Microbiol. Biotechnol.">
        <title>Characterization of T-DNA insertion mutants with decreased virulence in the entomopathogenic fungus Beauveria bassiana JEF-007.</title>
        <authorList>
            <person name="Kim S."/>
            <person name="Lee S.J."/>
            <person name="Nai Y.S."/>
            <person name="Yu J.S."/>
            <person name="Lee M.R."/>
            <person name="Yang Y.T."/>
            <person name="Kim J.S."/>
        </authorList>
    </citation>
    <scope>NUCLEOTIDE SEQUENCE [LARGE SCALE GENOMIC DNA]</scope>
    <source>
        <strain evidence="1 2">JEF-007</strain>
    </source>
</reference>
<comment type="caution">
    <text evidence="1">The sequence shown here is derived from an EMBL/GenBank/DDBJ whole genome shotgun (WGS) entry which is preliminary data.</text>
</comment>
<accession>A0A2N6N889</accession>
<name>A0A2N6N889_BEABA</name>
<gene>
    <name evidence="1" type="ORF">BM221_010598</name>
</gene>
<sequence length="78" mass="8056">MTIPRGEEKAKLWGAGNWSCMGVEPSVFGELPPVGGRSGQFSAAQQPRGGDEWSLFAPRDSAKDAVLVPANDGLGGGV</sequence>
<evidence type="ECO:0000313" key="2">
    <source>
        <dbReference type="Proteomes" id="UP000235728"/>
    </source>
</evidence>
<protein>
    <submittedName>
        <fullName evidence="1">Uncharacterized protein</fullName>
    </submittedName>
</protein>